<dbReference type="GO" id="GO:0000270">
    <property type="term" value="P:peptidoglycan metabolic process"/>
    <property type="evidence" value="ECO:0007669"/>
    <property type="project" value="InterPro"/>
</dbReference>
<evidence type="ECO:0000256" key="1">
    <source>
        <dbReference type="ARBA" id="ARBA00007734"/>
    </source>
</evidence>
<comment type="caution">
    <text evidence="3">The sequence shown here is derived from an EMBL/GenBank/DDBJ whole genome shotgun (WGS) entry which is preliminary data.</text>
</comment>
<evidence type="ECO:0000313" key="4">
    <source>
        <dbReference type="Proteomes" id="UP000295788"/>
    </source>
</evidence>
<dbReference type="GO" id="GO:0016020">
    <property type="term" value="C:membrane"/>
    <property type="evidence" value="ECO:0007669"/>
    <property type="project" value="InterPro"/>
</dbReference>
<dbReference type="PANTHER" id="PTHR37423:SF2">
    <property type="entry name" value="MEMBRANE-BOUND LYTIC MUREIN TRANSGLYCOSYLASE C"/>
    <property type="match status" value="1"/>
</dbReference>
<gene>
    <name evidence="3" type="ORF">EDD72_102252</name>
</gene>
<dbReference type="CDD" id="cd00254">
    <property type="entry name" value="LT-like"/>
    <property type="match status" value="1"/>
</dbReference>
<dbReference type="Pfam" id="PF01464">
    <property type="entry name" value="SLT"/>
    <property type="match status" value="1"/>
</dbReference>
<proteinExistence type="inferred from homology"/>
<comment type="similarity">
    <text evidence="1">Belongs to the transglycosylase Slt family.</text>
</comment>
<dbReference type="Proteomes" id="UP000295788">
    <property type="component" value="Unassembled WGS sequence"/>
</dbReference>
<reference evidence="3 4" key="1">
    <citation type="submission" date="2019-03" db="EMBL/GenBank/DDBJ databases">
        <title>Genomic Encyclopedia of Type Strains, Phase IV (KMG-IV): sequencing the most valuable type-strain genomes for metagenomic binning, comparative biology and taxonomic classification.</title>
        <authorList>
            <person name="Goeker M."/>
        </authorList>
    </citation>
    <scope>NUCLEOTIDE SEQUENCE [LARGE SCALE GENOMIC DNA]</scope>
    <source>
        <strain evidence="3 4">DSM 23802</strain>
    </source>
</reference>
<dbReference type="PROSITE" id="PS00922">
    <property type="entry name" value="TRANSGLYCOSYLASE"/>
    <property type="match status" value="1"/>
</dbReference>
<keyword evidence="4" id="KW-1185">Reference proteome</keyword>
<name>A0A4R3KMN8_9BACI</name>
<evidence type="ECO:0000259" key="2">
    <source>
        <dbReference type="Pfam" id="PF01464"/>
    </source>
</evidence>
<sequence length="210" mass="23227">MVDVSSKYLFMQSLLQAQLNAKRMKELNGSSIDQTESLFDDLFNQALLKELESPEQGIQDIQELSNLSAGFFNTSIPPVFQDESSTSGDFQDIIQEMAGKYGVPVKLVQSVIRAESNFNANAVSKAGAIGLMQLMPRTAQSLGVQDPFNPRENIEGGVKYLRQMLDKYQDIPTALAAYNAGPGNVERYNGIPPFKETQNYVQKVLGYMNA</sequence>
<dbReference type="SUPFAM" id="SSF53955">
    <property type="entry name" value="Lysozyme-like"/>
    <property type="match status" value="1"/>
</dbReference>
<dbReference type="EMBL" id="SMAB01000002">
    <property type="protein sequence ID" value="TCS84208.1"/>
    <property type="molecule type" value="Genomic_DNA"/>
</dbReference>
<accession>A0A4R3KMN8</accession>
<protein>
    <submittedName>
        <fullName evidence="3">Transglycosylase-like protein with SLT domain</fullName>
    </submittedName>
</protein>
<evidence type="ECO:0000313" key="3">
    <source>
        <dbReference type="EMBL" id="TCS84208.1"/>
    </source>
</evidence>
<feature type="domain" description="Transglycosylase SLT" evidence="2">
    <location>
        <begin position="93"/>
        <end position="200"/>
    </location>
</feature>
<dbReference type="InterPro" id="IPR000189">
    <property type="entry name" value="Transglyc_AS"/>
</dbReference>
<organism evidence="3 4">
    <name type="scientific">Tepidibacillus fermentans</name>
    <dbReference type="NCBI Taxonomy" id="1281767"/>
    <lineage>
        <taxon>Bacteria</taxon>
        <taxon>Bacillati</taxon>
        <taxon>Bacillota</taxon>
        <taxon>Bacilli</taxon>
        <taxon>Bacillales</taxon>
        <taxon>Bacillaceae</taxon>
        <taxon>Tepidibacillus</taxon>
    </lineage>
</organism>
<dbReference type="InterPro" id="IPR023346">
    <property type="entry name" value="Lysozyme-like_dom_sf"/>
</dbReference>
<dbReference type="InterPro" id="IPR008258">
    <property type="entry name" value="Transglycosylase_SLT_dom_1"/>
</dbReference>
<dbReference type="GO" id="GO:0008933">
    <property type="term" value="F:peptidoglycan lytic transglycosylase activity"/>
    <property type="evidence" value="ECO:0007669"/>
    <property type="project" value="InterPro"/>
</dbReference>
<dbReference type="PANTHER" id="PTHR37423">
    <property type="entry name" value="SOLUBLE LYTIC MUREIN TRANSGLYCOSYLASE-RELATED"/>
    <property type="match status" value="1"/>
</dbReference>
<dbReference type="AlphaFoldDB" id="A0A4R3KMN8"/>
<dbReference type="Gene3D" id="1.10.530.10">
    <property type="match status" value="1"/>
</dbReference>